<reference evidence="1 2" key="1">
    <citation type="submission" date="2018-11" db="EMBL/GenBank/DDBJ databases">
        <authorList>
            <consortium name="Pathogen Informatics"/>
        </authorList>
    </citation>
    <scope>NUCLEOTIDE SEQUENCE [LARGE SCALE GENOMIC DNA]</scope>
    <source>
        <strain evidence="1 2">Zambia</strain>
    </source>
</reference>
<gene>
    <name evidence="1" type="ORF">SMRZ_LOCUS24520</name>
</gene>
<proteinExistence type="predicted"/>
<dbReference type="EMBL" id="UZAI01020462">
    <property type="protein sequence ID" value="VDP51630.1"/>
    <property type="molecule type" value="Genomic_DNA"/>
</dbReference>
<keyword evidence="2" id="KW-1185">Reference proteome</keyword>
<accession>A0A183N895</accession>
<name>A0A183N895_9TREM</name>
<protein>
    <submittedName>
        <fullName evidence="1">Uncharacterized protein</fullName>
    </submittedName>
</protein>
<sequence length="87" mass="9568">MAIRQIKNGKAAGTDNIAAGALKSDIEVTTNTLHLLFKRIWVKEQVLMDWNGGHLINISKRGDLSKHENYAGITLMSVQGKSITECC</sequence>
<evidence type="ECO:0000313" key="2">
    <source>
        <dbReference type="Proteomes" id="UP000277204"/>
    </source>
</evidence>
<evidence type="ECO:0000313" key="1">
    <source>
        <dbReference type="EMBL" id="VDP51630.1"/>
    </source>
</evidence>
<organism evidence="1 2">
    <name type="scientific">Schistosoma margrebowiei</name>
    <dbReference type="NCBI Taxonomy" id="48269"/>
    <lineage>
        <taxon>Eukaryota</taxon>
        <taxon>Metazoa</taxon>
        <taxon>Spiralia</taxon>
        <taxon>Lophotrochozoa</taxon>
        <taxon>Platyhelminthes</taxon>
        <taxon>Trematoda</taxon>
        <taxon>Digenea</taxon>
        <taxon>Strigeidida</taxon>
        <taxon>Schistosomatoidea</taxon>
        <taxon>Schistosomatidae</taxon>
        <taxon>Schistosoma</taxon>
    </lineage>
</organism>
<dbReference type="AlphaFoldDB" id="A0A183N895"/>
<dbReference type="Proteomes" id="UP000277204">
    <property type="component" value="Unassembled WGS sequence"/>
</dbReference>